<evidence type="ECO:0000313" key="2">
    <source>
        <dbReference type="EMBL" id="KKK68847.1"/>
    </source>
</evidence>
<comment type="caution">
    <text evidence="2">The sequence shown here is derived from an EMBL/GenBank/DDBJ whole genome shotgun (WGS) entry which is preliminary data.</text>
</comment>
<dbReference type="EMBL" id="LAZR01058943">
    <property type="protein sequence ID" value="KKK68847.1"/>
    <property type="molecule type" value="Genomic_DNA"/>
</dbReference>
<dbReference type="AlphaFoldDB" id="A0A0F8XIC1"/>
<sequence length="29" mass="3724">MEHRGHRRQKWEKLSRGDREFVKRKEKDT</sequence>
<organism evidence="2">
    <name type="scientific">marine sediment metagenome</name>
    <dbReference type="NCBI Taxonomy" id="412755"/>
    <lineage>
        <taxon>unclassified sequences</taxon>
        <taxon>metagenomes</taxon>
        <taxon>ecological metagenomes</taxon>
    </lineage>
</organism>
<feature type="non-terminal residue" evidence="2">
    <location>
        <position position="29"/>
    </location>
</feature>
<evidence type="ECO:0000256" key="1">
    <source>
        <dbReference type="SAM" id="MobiDB-lite"/>
    </source>
</evidence>
<feature type="region of interest" description="Disordered" evidence="1">
    <location>
        <begin position="1"/>
        <end position="29"/>
    </location>
</feature>
<accession>A0A0F8XIC1</accession>
<name>A0A0F8XIC1_9ZZZZ</name>
<reference evidence="2" key="1">
    <citation type="journal article" date="2015" name="Nature">
        <title>Complex archaea that bridge the gap between prokaryotes and eukaryotes.</title>
        <authorList>
            <person name="Spang A."/>
            <person name="Saw J.H."/>
            <person name="Jorgensen S.L."/>
            <person name="Zaremba-Niedzwiedzka K."/>
            <person name="Martijn J."/>
            <person name="Lind A.E."/>
            <person name="van Eijk R."/>
            <person name="Schleper C."/>
            <person name="Guy L."/>
            <person name="Ettema T.J."/>
        </authorList>
    </citation>
    <scope>NUCLEOTIDE SEQUENCE</scope>
</reference>
<feature type="compositionally biased region" description="Basic residues" evidence="1">
    <location>
        <begin position="1"/>
        <end position="10"/>
    </location>
</feature>
<proteinExistence type="predicted"/>
<protein>
    <submittedName>
        <fullName evidence="2">Uncharacterized protein</fullName>
    </submittedName>
</protein>
<feature type="compositionally biased region" description="Basic and acidic residues" evidence="1">
    <location>
        <begin position="11"/>
        <end position="29"/>
    </location>
</feature>
<gene>
    <name evidence="2" type="ORF">LCGC14_2939970</name>
</gene>